<feature type="domain" description="C3H1-type" evidence="6">
    <location>
        <begin position="693"/>
        <end position="720"/>
    </location>
</feature>
<dbReference type="RefSeq" id="XP_067926070.1">
    <property type="nucleotide sequence ID" value="XM_068061949.1"/>
</dbReference>
<feature type="compositionally biased region" description="Low complexity" evidence="5">
    <location>
        <begin position="69"/>
        <end position="79"/>
    </location>
</feature>
<feature type="compositionally biased region" description="Pro residues" evidence="5">
    <location>
        <begin position="254"/>
        <end position="264"/>
    </location>
</feature>
<feature type="region of interest" description="Disordered" evidence="5">
    <location>
        <begin position="130"/>
        <end position="359"/>
    </location>
</feature>
<dbReference type="Proteomes" id="UP000221165">
    <property type="component" value="Unassembled WGS sequence"/>
</dbReference>
<dbReference type="OrthoDB" id="345924at2759"/>
<feature type="compositionally biased region" description="Low complexity" evidence="5">
    <location>
        <begin position="44"/>
        <end position="54"/>
    </location>
</feature>
<feature type="compositionally biased region" description="Polar residues" evidence="5">
    <location>
        <begin position="19"/>
        <end position="43"/>
    </location>
</feature>
<keyword evidence="1 4" id="KW-0479">Metal-binding</keyword>
<evidence type="ECO:0000259" key="6">
    <source>
        <dbReference type="PROSITE" id="PS50103"/>
    </source>
</evidence>
<feature type="region of interest" description="Disordered" evidence="5">
    <location>
        <begin position="1119"/>
        <end position="1138"/>
    </location>
</feature>
<feature type="compositionally biased region" description="Basic and acidic residues" evidence="5">
    <location>
        <begin position="320"/>
        <end position="331"/>
    </location>
</feature>
<feature type="region of interest" description="Disordered" evidence="5">
    <location>
        <begin position="604"/>
        <end position="626"/>
    </location>
</feature>
<feature type="compositionally biased region" description="Polar residues" evidence="5">
    <location>
        <begin position="236"/>
        <end position="245"/>
    </location>
</feature>
<evidence type="ECO:0000256" key="4">
    <source>
        <dbReference type="PROSITE-ProRule" id="PRU00723"/>
    </source>
</evidence>
<organism evidence="7 8">
    <name type="scientific">Cystoisospora suis</name>
    <dbReference type="NCBI Taxonomy" id="483139"/>
    <lineage>
        <taxon>Eukaryota</taxon>
        <taxon>Sar</taxon>
        <taxon>Alveolata</taxon>
        <taxon>Apicomplexa</taxon>
        <taxon>Conoidasida</taxon>
        <taxon>Coccidia</taxon>
        <taxon>Eucoccidiorida</taxon>
        <taxon>Eimeriorina</taxon>
        <taxon>Sarcocystidae</taxon>
        <taxon>Cystoisospora</taxon>
    </lineage>
</organism>
<dbReference type="InterPro" id="IPR036855">
    <property type="entry name" value="Znf_CCCH_sf"/>
</dbReference>
<evidence type="ECO:0000313" key="8">
    <source>
        <dbReference type="Proteomes" id="UP000221165"/>
    </source>
</evidence>
<feature type="compositionally biased region" description="Polar residues" evidence="5">
    <location>
        <begin position="148"/>
        <end position="166"/>
    </location>
</feature>
<feature type="domain" description="C3H1-type" evidence="6">
    <location>
        <begin position="726"/>
        <end position="753"/>
    </location>
</feature>
<evidence type="ECO:0000256" key="5">
    <source>
        <dbReference type="SAM" id="MobiDB-lite"/>
    </source>
</evidence>
<proteinExistence type="predicted"/>
<feature type="region of interest" description="Disordered" evidence="5">
    <location>
        <begin position="438"/>
        <end position="483"/>
    </location>
</feature>
<evidence type="ECO:0000256" key="2">
    <source>
        <dbReference type="ARBA" id="ARBA00022771"/>
    </source>
</evidence>
<dbReference type="Gene3D" id="4.10.1000.10">
    <property type="entry name" value="Zinc finger, CCCH-type"/>
    <property type="match status" value="1"/>
</dbReference>
<protein>
    <submittedName>
        <fullName evidence="7">Zinc finger (Ccch type) motif-containing protein</fullName>
    </submittedName>
</protein>
<dbReference type="SMART" id="SM00356">
    <property type="entry name" value="ZnF_C3H1"/>
    <property type="match status" value="2"/>
</dbReference>
<dbReference type="PROSITE" id="PS50103">
    <property type="entry name" value="ZF_C3H1"/>
    <property type="match status" value="2"/>
</dbReference>
<feature type="compositionally biased region" description="Polar residues" evidence="5">
    <location>
        <begin position="80"/>
        <end position="90"/>
    </location>
</feature>
<feature type="compositionally biased region" description="Polar residues" evidence="5">
    <location>
        <begin position="604"/>
        <end position="622"/>
    </location>
</feature>
<keyword evidence="3 4" id="KW-0862">Zinc</keyword>
<gene>
    <name evidence="7" type="ORF">CSUI_001744</name>
</gene>
<feature type="region of interest" description="Disordered" evidence="5">
    <location>
        <begin position="19"/>
        <end position="103"/>
    </location>
</feature>
<dbReference type="VEuPathDB" id="ToxoDB:CSUI_001744"/>
<evidence type="ECO:0000256" key="1">
    <source>
        <dbReference type="ARBA" id="ARBA00022723"/>
    </source>
</evidence>
<keyword evidence="8" id="KW-1185">Reference proteome</keyword>
<name>A0A2C6L7D1_9APIC</name>
<dbReference type="GO" id="GO:0008270">
    <property type="term" value="F:zinc ion binding"/>
    <property type="evidence" value="ECO:0007669"/>
    <property type="project" value="UniProtKB-KW"/>
</dbReference>
<dbReference type="AlphaFoldDB" id="A0A2C6L7D1"/>
<dbReference type="GeneID" id="94425160"/>
<keyword evidence="2 4" id="KW-0863">Zinc-finger</keyword>
<feature type="region of interest" description="Disordered" evidence="5">
    <location>
        <begin position="504"/>
        <end position="538"/>
    </location>
</feature>
<feature type="compositionally biased region" description="Low complexity" evidence="5">
    <location>
        <begin position="344"/>
        <end position="359"/>
    </location>
</feature>
<dbReference type="SUPFAM" id="SSF90229">
    <property type="entry name" value="CCCH zinc finger"/>
    <property type="match status" value="1"/>
</dbReference>
<reference evidence="7 8" key="1">
    <citation type="journal article" date="2017" name="Int. J. Parasitol.">
        <title>The genome of the protozoan parasite Cystoisospora suis and a reverse vaccinology approach to identify vaccine candidates.</title>
        <authorList>
            <person name="Palmieri N."/>
            <person name="Shrestha A."/>
            <person name="Ruttkowski B."/>
            <person name="Beck T."/>
            <person name="Vogl C."/>
            <person name="Tomley F."/>
            <person name="Blake D.P."/>
            <person name="Joachim A."/>
        </authorList>
    </citation>
    <scope>NUCLEOTIDE SEQUENCE [LARGE SCALE GENOMIC DNA]</scope>
    <source>
        <strain evidence="7 8">Wien I</strain>
    </source>
</reference>
<dbReference type="InterPro" id="IPR000571">
    <property type="entry name" value="Znf_CCCH"/>
</dbReference>
<dbReference type="EMBL" id="MIGC01000701">
    <property type="protein sequence ID" value="PHJ24397.1"/>
    <property type="molecule type" value="Genomic_DNA"/>
</dbReference>
<evidence type="ECO:0000256" key="3">
    <source>
        <dbReference type="ARBA" id="ARBA00022833"/>
    </source>
</evidence>
<feature type="zinc finger region" description="C3H1-type" evidence="4">
    <location>
        <begin position="726"/>
        <end position="753"/>
    </location>
</feature>
<dbReference type="Pfam" id="PF00642">
    <property type="entry name" value="zf-CCCH"/>
    <property type="match status" value="2"/>
</dbReference>
<feature type="compositionally biased region" description="Basic and acidic residues" evidence="5">
    <location>
        <begin position="55"/>
        <end position="67"/>
    </location>
</feature>
<comment type="caution">
    <text evidence="7">The sequence shown here is derived from an EMBL/GenBank/DDBJ whole genome shotgun (WGS) entry which is preliminary data.</text>
</comment>
<feature type="region of interest" description="Disordered" evidence="5">
    <location>
        <begin position="942"/>
        <end position="970"/>
    </location>
</feature>
<feature type="region of interest" description="Disordered" evidence="5">
    <location>
        <begin position="874"/>
        <end position="924"/>
    </location>
</feature>
<evidence type="ECO:0000313" key="7">
    <source>
        <dbReference type="EMBL" id="PHJ24397.1"/>
    </source>
</evidence>
<feature type="compositionally biased region" description="Basic and acidic residues" evidence="5">
    <location>
        <begin position="944"/>
        <end position="955"/>
    </location>
</feature>
<accession>A0A2C6L7D1</accession>
<feature type="zinc finger region" description="C3H1-type" evidence="4">
    <location>
        <begin position="693"/>
        <end position="720"/>
    </location>
</feature>
<sequence>MASTSPDILLYEGAAACSGWQSVSSVDPTSSAFGSPGRESSSPALSRAIQAAAATRREAGQVVRTEEPSSGLSKISSTSTAESDTPSAGMQNAKWPPSNPSISVCAQTQFDESFFSPATRWASPLQGSVSTLTTSSTLPPPATWPAGVSNSPGWRSQTAQASTAGQNHGGTGSSRSGSRRASNESTSEFRWQLPIAASPSRFESGGILREDGDSLCVSKSGTPPMTYDGSVKHTSGELSNAQVTYPRSIGGEIPEPPPPPPPPQLRQAGVHASGQQHGLGCLPGREQDTSRGPLWHAGPQAKLEKSDAPPPDSSRCGEPGGERCVEIHAQESESSGMREGGCCGTPSTGTSGTGSSLTSALVPASTGKVIELPTKGGNSLHELLNLVDGSRLPETSVFQEPVKLAGDREAPGIPMHDPPSPGTVVSCLPDYCVTTSRPIQQENHRSRSVGAPGALQGPSFSSRAPIPPTDFSGSRRSFAPPGGVQGECFDKAAAFGAVPLVSDVRKEPPSGPYPAYPSPSSLVEPAAVDSTSPDRESENCAAPWEVPGFPKSGVWNPAEVNWNLPKAKGTVPKTTSAAISSVFERTVWVAFEERVTAAATGADPSTASARVNGAVTSGTEPGSVTRGLGVAEDSMTTRPTGVGATAGSGVGGDVGVILGQGPCIIQRLDGSLLRTKGIAPQDPNKRAVRRMMFSKTKICPWFEQGKCLRGDLCNYAHSRDELRVLPVTKRLCPSYMKMGRCSNPHCSFAHSIEEVEDSKRRKQGGHWHWRHLGGADDVWSNYPVPIAAESRSPAFPVQLVTAAARTEGGRATTAASGHNTSPARSALLAVGASSTAAAAPGCLQEPHGIQSLTGLKRDVRELLVMGVGISPSGTREACDPAGTSGHGHAVMATELSGGSQGNEASCSDGGNPRSVPPSSLGEQLAPRQVYPEIEKLILKMQQPEQHHNGEEDLGRGRLGSGPDEKQGAQVVDGTPVPWLCSGSSDTFEALLHTITRLQACENISSGGVSEEDLLGGSGQQQHGVWERAVETSPPRGDGAVTSGLESRQIKDLLMGPHGELTGVDSEVTSSSLRLLESNGGSECVPVCDGVRYASGLHQERGGPGVGGTSIWTYRGTQHTGNNGVGSGEECNWGKALAR</sequence>